<dbReference type="Gene3D" id="1.10.3720.10">
    <property type="entry name" value="MetI-like"/>
    <property type="match status" value="1"/>
</dbReference>
<feature type="domain" description="ABC transmembrane type-1" evidence="9">
    <location>
        <begin position="84"/>
        <end position="272"/>
    </location>
</feature>
<dbReference type="PANTHER" id="PTHR43357">
    <property type="entry name" value="INNER MEMBRANE ABC TRANSPORTER PERMEASE PROTEIN YDCV"/>
    <property type="match status" value="1"/>
</dbReference>
<evidence type="ECO:0000256" key="6">
    <source>
        <dbReference type="ARBA" id="ARBA00022989"/>
    </source>
</evidence>
<dbReference type="GO" id="GO:0005886">
    <property type="term" value="C:plasma membrane"/>
    <property type="evidence" value="ECO:0007669"/>
    <property type="project" value="UniProtKB-SubCell"/>
</dbReference>
<dbReference type="PANTHER" id="PTHR43357:SF4">
    <property type="entry name" value="INNER MEMBRANE ABC TRANSPORTER PERMEASE PROTEIN YDCV"/>
    <property type="match status" value="1"/>
</dbReference>
<dbReference type="EMBL" id="MWML01000009">
    <property type="protein sequence ID" value="TCG09571.1"/>
    <property type="molecule type" value="Genomic_DNA"/>
</dbReference>
<evidence type="ECO:0000256" key="4">
    <source>
        <dbReference type="ARBA" id="ARBA00022519"/>
    </source>
</evidence>
<proteinExistence type="inferred from homology"/>
<evidence type="ECO:0000256" key="7">
    <source>
        <dbReference type="ARBA" id="ARBA00023136"/>
    </source>
</evidence>
<comment type="subcellular location">
    <subcellularLocation>
        <location evidence="1">Cell inner membrane</location>
        <topology evidence="1">Multi-pass membrane protein</topology>
    </subcellularLocation>
    <subcellularLocation>
        <location evidence="8">Cell membrane</location>
        <topology evidence="8">Multi-pass membrane protein</topology>
    </subcellularLocation>
</comment>
<feature type="transmembrane region" description="Helical" evidence="8">
    <location>
        <begin position="152"/>
        <end position="175"/>
    </location>
</feature>
<dbReference type="InterPro" id="IPR000515">
    <property type="entry name" value="MetI-like"/>
</dbReference>
<sequence>MMDTATRVGNDFVRPAPRRRDWHAAMRVLGAVGGWCGYLFLLLPSLVIVPISFGGGTELSLPPKTFSFALFQQFLADPAWRGACVTSVTVALLASAISITVGVPGAYALARGRFPGKRVFETFAITPMLVPVVVLGLGVYKQFSMLALVNTIWGLALAHAVLVVPFVIIAVGSGLRHADVSLEAVALVMGASRLRIFFQVVLPQIRASVAVSVLFAFLLSFDEVVVAYFISGPQTTTLPVKMYSAIRWEVSPVLAAVSTLLTVISLLVCLGIMALQRRDASAE</sequence>
<feature type="transmembrane region" description="Helical" evidence="8">
    <location>
        <begin position="88"/>
        <end position="110"/>
    </location>
</feature>
<comment type="caution">
    <text evidence="10">The sequence shown here is derived from an EMBL/GenBank/DDBJ whole genome shotgun (WGS) entry which is preliminary data.</text>
</comment>
<feature type="transmembrane region" description="Helical" evidence="8">
    <location>
        <begin position="253"/>
        <end position="275"/>
    </location>
</feature>
<feature type="transmembrane region" description="Helical" evidence="8">
    <location>
        <begin position="122"/>
        <end position="140"/>
    </location>
</feature>
<reference evidence="10 11" key="1">
    <citation type="submission" date="2017-02" db="EMBL/GenBank/DDBJ databases">
        <title>Paraburkholderia sophoroidis sp. nov. and Paraburkholderia steynii sp. nov. rhizobial symbionts of the fynbos legume Hypocalyptus sophoroides.</title>
        <authorList>
            <person name="Steenkamp E.T."/>
            <person name="Beukes C.W."/>
            <person name="Van Zyl E."/>
            <person name="Avontuur J."/>
            <person name="Chan W.Y."/>
            <person name="Hassen A."/>
            <person name="Palmer M."/>
            <person name="Mthombeni L."/>
            <person name="Phalane F."/>
            <person name="Sereme K."/>
            <person name="Venter S.N."/>
        </authorList>
    </citation>
    <scope>NUCLEOTIDE SEQUENCE [LARGE SCALE GENOMIC DNA]</scope>
    <source>
        <strain evidence="10 11">HC1.1ba</strain>
    </source>
</reference>
<protein>
    <submittedName>
        <fullName evidence="10">Spermidine/putrescine ABC transporter permease</fullName>
    </submittedName>
</protein>
<accession>A0A4R0XS51</accession>
<evidence type="ECO:0000313" key="10">
    <source>
        <dbReference type="EMBL" id="TCG09571.1"/>
    </source>
</evidence>
<dbReference type="Proteomes" id="UP000294200">
    <property type="component" value="Unassembled WGS sequence"/>
</dbReference>
<keyword evidence="5 8" id="KW-0812">Transmembrane</keyword>
<keyword evidence="6 8" id="KW-1133">Transmembrane helix</keyword>
<dbReference type="SUPFAM" id="SSF161098">
    <property type="entry name" value="MetI-like"/>
    <property type="match status" value="1"/>
</dbReference>
<evidence type="ECO:0000259" key="9">
    <source>
        <dbReference type="PROSITE" id="PS50928"/>
    </source>
</evidence>
<name>A0A4R0XS51_9BURK</name>
<feature type="transmembrane region" description="Helical" evidence="8">
    <location>
        <begin position="28"/>
        <end position="53"/>
    </location>
</feature>
<comment type="similarity">
    <text evidence="8">Belongs to the binding-protein-dependent transport system permease family.</text>
</comment>
<dbReference type="AlphaFoldDB" id="A0A4R0XS51"/>
<dbReference type="GO" id="GO:0055085">
    <property type="term" value="P:transmembrane transport"/>
    <property type="evidence" value="ECO:0007669"/>
    <property type="project" value="InterPro"/>
</dbReference>
<organism evidence="10 11">
    <name type="scientific">Paraburkholderia steynii</name>
    <dbReference type="NCBI Taxonomy" id="1245441"/>
    <lineage>
        <taxon>Bacteria</taxon>
        <taxon>Pseudomonadati</taxon>
        <taxon>Pseudomonadota</taxon>
        <taxon>Betaproteobacteria</taxon>
        <taxon>Burkholderiales</taxon>
        <taxon>Burkholderiaceae</taxon>
        <taxon>Paraburkholderia</taxon>
    </lineage>
</organism>
<evidence type="ECO:0000313" key="11">
    <source>
        <dbReference type="Proteomes" id="UP000294200"/>
    </source>
</evidence>
<evidence type="ECO:0000256" key="3">
    <source>
        <dbReference type="ARBA" id="ARBA00022475"/>
    </source>
</evidence>
<dbReference type="InterPro" id="IPR035906">
    <property type="entry name" value="MetI-like_sf"/>
</dbReference>
<evidence type="ECO:0000256" key="8">
    <source>
        <dbReference type="RuleBase" id="RU363032"/>
    </source>
</evidence>
<keyword evidence="4" id="KW-0997">Cell inner membrane</keyword>
<keyword evidence="2 8" id="KW-0813">Transport</keyword>
<keyword evidence="11" id="KW-1185">Reference proteome</keyword>
<keyword evidence="3" id="KW-1003">Cell membrane</keyword>
<dbReference type="PROSITE" id="PS50928">
    <property type="entry name" value="ABC_TM1"/>
    <property type="match status" value="1"/>
</dbReference>
<feature type="transmembrane region" description="Helical" evidence="8">
    <location>
        <begin position="196"/>
        <end position="219"/>
    </location>
</feature>
<dbReference type="Pfam" id="PF00528">
    <property type="entry name" value="BPD_transp_1"/>
    <property type="match status" value="1"/>
</dbReference>
<dbReference type="CDD" id="cd06261">
    <property type="entry name" value="TM_PBP2"/>
    <property type="match status" value="1"/>
</dbReference>
<evidence type="ECO:0000256" key="2">
    <source>
        <dbReference type="ARBA" id="ARBA00022448"/>
    </source>
</evidence>
<evidence type="ECO:0000256" key="5">
    <source>
        <dbReference type="ARBA" id="ARBA00022692"/>
    </source>
</evidence>
<evidence type="ECO:0000256" key="1">
    <source>
        <dbReference type="ARBA" id="ARBA00004429"/>
    </source>
</evidence>
<keyword evidence="7 8" id="KW-0472">Membrane</keyword>
<gene>
    <name evidence="10" type="ORF">BZM27_04410</name>
</gene>